<dbReference type="RefSeq" id="WP_133528601.1">
    <property type="nucleotide sequence ID" value="NZ_SNXO01000020.1"/>
</dbReference>
<dbReference type="Pfam" id="PF13263">
    <property type="entry name" value="PHP_C"/>
    <property type="match status" value="1"/>
</dbReference>
<dbReference type="GO" id="GO:0004534">
    <property type="term" value="F:5'-3' RNA exonuclease activity"/>
    <property type="evidence" value="ECO:0007669"/>
    <property type="project" value="TreeGrafter"/>
</dbReference>
<dbReference type="EMBL" id="SNXO01000020">
    <property type="protein sequence ID" value="TDP54630.1"/>
    <property type="molecule type" value="Genomic_DNA"/>
</dbReference>
<accession>A0A4R6Q1I1</accession>
<sequence length="263" mass="29756">MKFDMHCHTKEGSIDSRVSVREYAEILKAKGFGGMLVTDHDSYKGWRYWKEHRAAMPRNFVVLMGIEYDTKDAGHFIVIMPDGIHLRLLELRGMSVEMLTKIVHEYGGVLGPAHPFGMRSSSAMFCHKMKKNTHLMENFDFLEGLNTCERVRSNELARDLAEDYDLQCIGGSDSHKAVYVGTAFTDFDRDIKCNNDMINAIKEGGIAAFGGKERTYKKSHGKRNLFATTWVFKAFNRSVGVLYAPSRKAKIKGLLPDDNCDPS</sequence>
<dbReference type="Proteomes" id="UP000295500">
    <property type="component" value="Unassembled WGS sequence"/>
</dbReference>
<dbReference type="InterPro" id="IPR004013">
    <property type="entry name" value="PHP_dom"/>
</dbReference>
<gene>
    <name evidence="2" type="ORF">EV211_12038</name>
</gene>
<reference evidence="2 3" key="1">
    <citation type="submission" date="2019-03" db="EMBL/GenBank/DDBJ databases">
        <title>Genomic Encyclopedia of Type Strains, Phase IV (KMG-IV): sequencing the most valuable type-strain genomes for metagenomic binning, comparative biology and taxonomic classification.</title>
        <authorList>
            <person name="Goeker M."/>
        </authorList>
    </citation>
    <scope>NUCLEOTIDE SEQUENCE [LARGE SCALE GENOMIC DNA]</scope>
    <source>
        <strain evidence="2 3">DSM 28287</strain>
    </source>
</reference>
<dbReference type="OrthoDB" id="9775360at2"/>
<dbReference type="CDD" id="cd07432">
    <property type="entry name" value="PHP_HisPPase"/>
    <property type="match status" value="1"/>
</dbReference>
<dbReference type="SMART" id="SM00481">
    <property type="entry name" value="POLIIIAc"/>
    <property type="match status" value="1"/>
</dbReference>
<dbReference type="GO" id="GO:0035312">
    <property type="term" value="F:5'-3' DNA exonuclease activity"/>
    <property type="evidence" value="ECO:0007669"/>
    <property type="project" value="TreeGrafter"/>
</dbReference>
<dbReference type="Pfam" id="PF02811">
    <property type="entry name" value="PHP"/>
    <property type="match status" value="1"/>
</dbReference>
<protein>
    <recommendedName>
        <fullName evidence="1">Polymerase/histidinol phosphatase N-terminal domain-containing protein</fullName>
    </recommendedName>
</protein>
<evidence type="ECO:0000313" key="2">
    <source>
        <dbReference type="EMBL" id="TDP54630.1"/>
    </source>
</evidence>
<dbReference type="AlphaFoldDB" id="A0A4R6Q1I1"/>
<dbReference type="InterPro" id="IPR016195">
    <property type="entry name" value="Pol/histidinol_Pase-like"/>
</dbReference>
<dbReference type="InterPro" id="IPR052018">
    <property type="entry name" value="PHP_domain"/>
</dbReference>
<dbReference type="SUPFAM" id="SSF89550">
    <property type="entry name" value="PHP domain-like"/>
    <property type="match status" value="1"/>
</dbReference>
<proteinExistence type="predicted"/>
<evidence type="ECO:0000259" key="1">
    <source>
        <dbReference type="SMART" id="SM00481"/>
    </source>
</evidence>
<name>A0A4R6Q1I1_9FIRM</name>
<evidence type="ECO:0000313" key="3">
    <source>
        <dbReference type="Proteomes" id="UP000295500"/>
    </source>
</evidence>
<dbReference type="InterPro" id="IPR003141">
    <property type="entry name" value="Pol/His_phosphatase_N"/>
</dbReference>
<dbReference type="PANTHER" id="PTHR42924:SF3">
    <property type="entry name" value="POLYMERASE_HISTIDINOL PHOSPHATASE N-TERMINAL DOMAIN-CONTAINING PROTEIN"/>
    <property type="match status" value="1"/>
</dbReference>
<keyword evidence="3" id="KW-1185">Reference proteome</keyword>
<feature type="domain" description="Polymerase/histidinol phosphatase N-terminal" evidence="1">
    <location>
        <begin position="3"/>
        <end position="72"/>
    </location>
</feature>
<organism evidence="2 3">
    <name type="scientific">Aminicella lysinilytica</name>
    <dbReference type="NCBI Taxonomy" id="433323"/>
    <lineage>
        <taxon>Bacteria</taxon>
        <taxon>Bacillati</taxon>
        <taxon>Bacillota</taxon>
        <taxon>Clostridia</taxon>
        <taxon>Peptostreptococcales</taxon>
        <taxon>Anaerovoracaceae</taxon>
        <taxon>Aminicella</taxon>
    </lineage>
</organism>
<dbReference type="PANTHER" id="PTHR42924">
    <property type="entry name" value="EXONUCLEASE"/>
    <property type="match status" value="1"/>
</dbReference>
<comment type="caution">
    <text evidence="2">The sequence shown here is derived from an EMBL/GenBank/DDBJ whole genome shotgun (WGS) entry which is preliminary data.</text>
</comment>
<dbReference type="Gene3D" id="3.20.20.140">
    <property type="entry name" value="Metal-dependent hydrolases"/>
    <property type="match status" value="1"/>
</dbReference>
<dbReference type="NCBIfam" id="NF038032">
    <property type="entry name" value="CehA_McbA_metalo"/>
    <property type="match status" value="1"/>
</dbReference>